<reference evidence="1 2" key="1">
    <citation type="journal article" date="2023" name="Plants (Basel)">
        <title>Bridging the Gap: Combining Genomics and Transcriptomics Approaches to Understand Stylosanthes scabra, an Orphan Legume from the Brazilian Caatinga.</title>
        <authorList>
            <person name="Ferreira-Neto J.R.C."/>
            <person name="da Silva M.D."/>
            <person name="Binneck E."/>
            <person name="de Melo N.F."/>
            <person name="da Silva R.H."/>
            <person name="de Melo A.L.T.M."/>
            <person name="Pandolfi V."/>
            <person name="Bustamante F.O."/>
            <person name="Brasileiro-Vidal A.C."/>
            <person name="Benko-Iseppon A.M."/>
        </authorList>
    </citation>
    <scope>NUCLEOTIDE SEQUENCE [LARGE SCALE GENOMIC DNA]</scope>
    <source>
        <tissue evidence="1">Leaves</tissue>
    </source>
</reference>
<gene>
    <name evidence="1" type="ORF">PIB30_018553</name>
</gene>
<evidence type="ECO:0000313" key="1">
    <source>
        <dbReference type="EMBL" id="MED6107905.1"/>
    </source>
</evidence>
<dbReference type="Proteomes" id="UP001341840">
    <property type="component" value="Unassembled WGS sequence"/>
</dbReference>
<comment type="caution">
    <text evidence="1">The sequence shown here is derived from an EMBL/GenBank/DDBJ whole genome shotgun (WGS) entry which is preliminary data.</text>
</comment>
<name>A0ABU6Q7S5_9FABA</name>
<accession>A0ABU6Q7S5</accession>
<protein>
    <submittedName>
        <fullName evidence="1">Uncharacterized protein</fullName>
    </submittedName>
</protein>
<sequence>MRERKCSFRGEALGKVRGLNPNKVEEAVLTQPSVVESDSLPEFRRNFPLMEDSGMEGDYVIEAAGRPIASPSERVRRAPLSVGIPGVVYSSEDVAPLL</sequence>
<dbReference type="EMBL" id="JASCZI010000056">
    <property type="protein sequence ID" value="MED6107905.1"/>
    <property type="molecule type" value="Genomic_DNA"/>
</dbReference>
<evidence type="ECO:0000313" key="2">
    <source>
        <dbReference type="Proteomes" id="UP001341840"/>
    </source>
</evidence>
<keyword evidence="2" id="KW-1185">Reference proteome</keyword>
<proteinExistence type="predicted"/>
<organism evidence="1 2">
    <name type="scientific">Stylosanthes scabra</name>
    <dbReference type="NCBI Taxonomy" id="79078"/>
    <lineage>
        <taxon>Eukaryota</taxon>
        <taxon>Viridiplantae</taxon>
        <taxon>Streptophyta</taxon>
        <taxon>Embryophyta</taxon>
        <taxon>Tracheophyta</taxon>
        <taxon>Spermatophyta</taxon>
        <taxon>Magnoliopsida</taxon>
        <taxon>eudicotyledons</taxon>
        <taxon>Gunneridae</taxon>
        <taxon>Pentapetalae</taxon>
        <taxon>rosids</taxon>
        <taxon>fabids</taxon>
        <taxon>Fabales</taxon>
        <taxon>Fabaceae</taxon>
        <taxon>Papilionoideae</taxon>
        <taxon>50 kb inversion clade</taxon>
        <taxon>dalbergioids sensu lato</taxon>
        <taxon>Dalbergieae</taxon>
        <taxon>Pterocarpus clade</taxon>
        <taxon>Stylosanthes</taxon>
    </lineage>
</organism>